<dbReference type="AlphaFoldDB" id="A0A9N9H324"/>
<organism evidence="1 2">
    <name type="scientific">Ambispora leptoticha</name>
    <dbReference type="NCBI Taxonomy" id="144679"/>
    <lineage>
        <taxon>Eukaryota</taxon>
        <taxon>Fungi</taxon>
        <taxon>Fungi incertae sedis</taxon>
        <taxon>Mucoromycota</taxon>
        <taxon>Glomeromycotina</taxon>
        <taxon>Glomeromycetes</taxon>
        <taxon>Archaeosporales</taxon>
        <taxon>Ambisporaceae</taxon>
        <taxon>Ambispora</taxon>
    </lineage>
</organism>
<feature type="non-terminal residue" evidence="1">
    <location>
        <position position="61"/>
    </location>
</feature>
<comment type="caution">
    <text evidence="1">The sequence shown here is derived from an EMBL/GenBank/DDBJ whole genome shotgun (WGS) entry which is preliminary data.</text>
</comment>
<evidence type="ECO:0000313" key="1">
    <source>
        <dbReference type="EMBL" id="CAG8649410.1"/>
    </source>
</evidence>
<dbReference type="EMBL" id="CAJVPS010009336">
    <property type="protein sequence ID" value="CAG8649410.1"/>
    <property type="molecule type" value="Genomic_DNA"/>
</dbReference>
<dbReference type="Proteomes" id="UP000789508">
    <property type="component" value="Unassembled WGS sequence"/>
</dbReference>
<name>A0A9N9H324_9GLOM</name>
<sequence length="61" mass="6807">MVFATNFLGLKLFLNLEPGATRSTMEQPGAKHLSKSNLVEWLKIGSLTDTYRYNLVLYGGT</sequence>
<gene>
    <name evidence="1" type="ORF">ALEPTO_LOCUS9962</name>
</gene>
<keyword evidence="2" id="KW-1185">Reference proteome</keyword>
<protein>
    <submittedName>
        <fullName evidence="1">658_t:CDS:1</fullName>
    </submittedName>
</protein>
<proteinExistence type="predicted"/>
<reference evidence="1" key="1">
    <citation type="submission" date="2021-06" db="EMBL/GenBank/DDBJ databases">
        <authorList>
            <person name="Kallberg Y."/>
            <person name="Tangrot J."/>
            <person name="Rosling A."/>
        </authorList>
    </citation>
    <scope>NUCLEOTIDE SEQUENCE</scope>
    <source>
        <strain evidence="1">FL130A</strain>
    </source>
</reference>
<evidence type="ECO:0000313" key="2">
    <source>
        <dbReference type="Proteomes" id="UP000789508"/>
    </source>
</evidence>
<accession>A0A9N9H324</accession>